<dbReference type="AlphaFoldDB" id="A0A5J4VXF4"/>
<name>A0A5J4VXF4_9EUKA</name>
<dbReference type="Proteomes" id="UP000324800">
    <property type="component" value="Unassembled WGS sequence"/>
</dbReference>
<comment type="caution">
    <text evidence="1">The sequence shown here is derived from an EMBL/GenBank/DDBJ whole genome shotgun (WGS) entry which is preliminary data.</text>
</comment>
<accession>A0A5J4VXF4</accession>
<sequence>MNILTMKEKEKVLNLETEQQLMTYQYLMEMQLENETAVLLSGLDRAGILDQSTRNGFLLFDNYGEVTEMLLLLLGDDCYSKEGDDYCYEEGYTVLNDELVVVEVDIIKIERMNVMNLSLPMTEQTSKLILRFAHLFLLERQWFVVFVLNNESLNGSTAMAVYEEETSNFKGQNERIERFLELDSYSYSYYYDEDEDLFYLSFGIICKLNLIVGFLLQICADAKDDPLRFAYEKVYSGAFVPNGRTRELNYCVSTSPGNKSLRGCSLLI</sequence>
<evidence type="ECO:0000313" key="2">
    <source>
        <dbReference type="Proteomes" id="UP000324800"/>
    </source>
</evidence>
<reference evidence="1 2" key="1">
    <citation type="submission" date="2019-03" db="EMBL/GenBank/DDBJ databases">
        <title>Single cell metagenomics reveals metabolic interactions within the superorganism composed of flagellate Streblomastix strix and complex community of Bacteroidetes bacteria on its surface.</title>
        <authorList>
            <person name="Treitli S.C."/>
            <person name="Kolisko M."/>
            <person name="Husnik F."/>
            <person name="Keeling P."/>
            <person name="Hampl V."/>
        </authorList>
    </citation>
    <scope>NUCLEOTIDE SEQUENCE [LARGE SCALE GENOMIC DNA]</scope>
    <source>
        <strain evidence="1">ST1C</strain>
    </source>
</reference>
<proteinExistence type="predicted"/>
<gene>
    <name evidence="1" type="ORF">EZS28_017165</name>
</gene>
<protein>
    <submittedName>
        <fullName evidence="1">Uncharacterized protein</fullName>
    </submittedName>
</protein>
<organism evidence="1 2">
    <name type="scientific">Streblomastix strix</name>
    <dbReference type="NCBI Taxonomy" id="222440"/>
    <lineage>
        <taxon>Eukaryota</taxon>
        <taxon>Metamonada</taxon>
        <taxon>Preaxostyla</taxon>
        <taxon>Oxymonadida</taxon>
        <taxon>Streblomastigidae</taxon>
        <taxon>Streblomastix</taxon>
    </lineage>
</organism>
<evidence type="ECO:0000313" key="1">
    <source>
        <dbReference type="EMBL" id="KAA6387307.1"/>
    </source>
</evidence>
<dbReference type="EMBL" id="SNRW01004428">
    <property type="protein sequence ID" value="KAA6387307.1"/>
    <property type="molecule type" value="Genomic_DNA"/>
</dbReference>